<feature type="transmembrane region" description="Helical" evidence="1">
    <location>
        <begin position="55"/>
        <end position="78"/>
    </location>
</feature>
<proteinExistence type="predicted"/>
<keyword evidence="1" id="KW-1133">Transmembrane helix</keyword>
<dbReference type="Proteomes" id="UP000324629">
    <property type="component" value="Unassembled WGS sequence"/>
</dbReference>
<reference evidence="2 3" key="1">
    <citation type="journal article" date="2019" name="Gigascience">
        <title>Whole-genome sequence of the oriental lung fluke Paragonimus westermani.</title>
        <authorList>
            <person name="Oey H."/>
            <person name="Zakrzewski M."/>
            <person name="Narain K."/>
            <person name="Devi K.R."/>
            <person name="Agatsuma T."/>
            <person name="Nawaratna S."/>
            <person name="Gobert G.N."/>
            <person name="Jones M.K."/>
            <person name="Ragan M.A."/>
            <person name="McManus D.P."/>
            <person name="Krause L."/>
        </authorList>
    </citation>
    <scope>NUCLEOTIDE SEQUENCE [LARGE SCALE GENOMIC DNA]</scope>
    <source>
        <strain evidence="2 3">IND2009</strain>
    </source>
</reference>
<protein>
    <submittedName>
        <fullName evidence="2">Uncharacterized protein</fullName>
    </submittedName>
</protein>
<keyword evidence="1" id="KW-0812">Transmembrane</keyword>
<feature type="transmembrane region" description="Helical" evidence="1">
    <location>
        <begin position="21"/>
        <end position="43"/>
    </location>
</feature>
<dbReference type="AlphaFoldDB" id="A0A5J4NXG8"/>
<evidence type="ECO:0000313" key="3">
    <source>
        <dbReference type="Proteomes" id="UP000324629"/>
    </source>
</evidence>
<gene>
    <name evidence="2" type="ORF">DEA37_0006935</name>
</gene>
<dbReference type="EMBL" id="QNGE01000563">
    <property type="protein sequence ID" value="KAA3680002.1"/>
    <property type="molecule type" value="Genomic_DNA"/>
</dbReference>
<evidence type="ECO:0000256" key="1">
    <source>
        <dbReference type="SAM" id="Phobius"/>
    </source>
</evidence>
<dbReference type="PROSITE" id="PS51257">
    <property type="entry name" value="PROKAR_LIPOPROTEIN"/>
    <property type="match status" value="1"/>
</dbReference>
<organism evidence="2 3">
    <name type="scientific">Paragonimus westermani</name>
    <dbReference type="NCBI Taxonomy" id="34504"/>
    <lineage>
        <taxon>Eukaryota</taxon>
        <taxon>Metazoa</taxon>
        <taxon>Spiralia</taxon>
        <taxon>Lophotrochozoa</taxon>
        <taxon>Platyhelminthes</taxon>
        <taxon>Trematoda</taxon>
        <taxon>Digenea</taxon>
        <taxon>Plagiorchiida</taxon>
        <taxon>Troglotremata</taxon>
        <taxon>Troglotrematidae</taxon>
        <taxon>Paragonimus</taxon>
    </lineage>
</organism>
<sequence length="131" mass="15371">MFGRTVSVTTVNKRNTFLYSSLICITFWIIVCSCCDLWQAVIVSSAHELETSNEYFPFWTGLVTKLWATPWFSWYTLLRTKIPTLQIIPGADARGMWADFPDPPSAFRDERHMEAYFRALNYYYQVMGRSR</sequence>
<evidence type="ECO:0000313" key="2">
    <source>
        <dbReference type="EMBL" id="KAA3680002.1"/>
    </source>
</evidence>
<dbReference type="PROSITE" id="PS50276">
    <property type="entry name" value="PANCREATIC_HORMONE_2"/>
    <property type="match status" value="1"/>
</dbReference>
<name>A0A5J4NXG8_9TREM</name>
<keyword evidence="1" id="KW-0472">Membrane</keyword>
<accession>A0A5J4NXG8</accession>
<keyword evidence="3" id="KW-1185">Reference proteome</keyword>
<comment type="caution">
    <text evidence="2">The sequence shown here is derived from an EMBL/GenBank/DDBJ whole genome shotgun (WGS) entry which is preliminary data.</text>
</comment>